<accession>A0A2D0SQ23</accession>
<name>A0A2D0SQ23_ICTPU</name>
<dbReference type="OrthoDB" id="2157641at2759"/>
<dbReference type="RefSeq" id="XP_017344601.1">
    <property type="nucleotide sequence ID" value="XM_017489112.3"/>
</dbReference>
<dbReference type="PANTHER" id="PTHR10663">
    <property type="entry name" value="GUANYL-NUCLEOTIDE EXCHANGE FACTOR"/>
    <property type="match status" value="1"/>
</dbReference>
<feature type="region of interest" description="Disordered" evidence="7">
    <location>
        <begin position="444"/>
        <end position="490"/>
    </location>
</feature>
<evidence type="ECO:0000256" key="1">
    <source>
        <dbReference type="ARBA" id="ARBA00004632"/>
    </source>
</evidence>
<dbReference type="KEGG" id="ipu:108276947"/>
<dbReference type="InterPro" id="IPR041681">
    <property type="entry name" value="PH_9"/>
</dbReference>
<dbReference type="GO" id="GO:0005085">
    <property type="term" value="F:guanyl-nucleotide exchange factor activity"/>
    <property type="evidence" value="ECO:0007669"/>
    <property type="project" value="InterPro"/>
</dbReference>
<dbReference type="SMART" id="SM00222">
    <property type="entry name" value="Sec7"/>
    <property type="match status" value="1"/>
</dbReference>
<dbReference type="InterPro" id="IPR011993">
    <property type="entry name" value="PH-like_dom_sf"/>
</dbReference>
<comment type="subcellular location">
    <subcellularLocation>
        <location evidence="1">Cell projection</location>
        <location evidence="1">Ruffle membrane</location>
    </subcellularLocation>
</comment>
<keyword evidence="6" id="KW-0966">Cell projection</keyword>
<dbReference type="SMART" id="SM00233">
    <property type="entry name" value="PH"/>
    <property type="match status" value="1"/>
</dbReference>
<dbReference type="GO" id="GO:0032587">
    <property type="term" value="C:ruffle membrane"/>
    <property type="evidence" value="ECO:0007669"/>
    <property type="project" value="UniProtKB-SubCell"/>
</dbReference>
<dbReference type="Pfam" id="PF15410">
    <property type="entry name" value="PH_9"/>
    <property type="match status" value="1"/>
</dbReference>
<dbReference type="SUPFAM" id="SSF50729">
    <property type="entry name" value="PH domain-like"/>
    <property type="match status" value="1"/>
</dbReference>
<dbReference type="PROSITE" id="PS50190">
    <property type="entry name" value="SEC7"/>
    <property type="match status" value="1"/>
</dbReference>
<dbReference type="Gene3D" id="1.10.1000.11">
    <property type="entry name" value="Arf Nucleotide-binding Site Opener,domain 2"/>
    <property type="match status" value="1"/>
</dbReference>
<evidence type="ECO:0000313" key="10">
    <source>
        <dbReference type="Proteomes" id="UP000221080"/>
    </source>
</evidence>
<feature type="region of interest" description="Disordered" evidence="7">
    <location>
        <begin position="1253"/>
        <end position="1293"/>
    </location>
</feature>
<dbReference type="Pfam" id="PF01369">
    <property type="entry name" value="Sec7"/>
    <property type="match status" value="1"/>
</dbReference>
<proteinExistence type="predicted"/>
<evidence type="ECO:0000256" key="4">
    <source>
        <dbReference type="ARBA" id="ARBA00023054"/>
    </source>
</evidence>
<feature type="domain" description="SEC7" evidence="9">
    <location>
        <begin position="798"/>
        <end position="984"/>
    </location>
</feature>
<dbReference type="InterPro" id="IPR000904">
    <property type="entry name" value="Sec7_dom"/>
</dbReference>
<evidence type="ECO:0000256" key="3">
    <source>
        <dbReference type="ARBA" id="ARBA00022553"/>
    </source>
</evidence>
<keyword evidence="3" id="KW-0597">Phosphoprotein</keyword>
<feature type="compositionally biased region" description="Polar residues" evidence="7">
    <location>
        <begin position="385"/>
        <end position="396"/>
    </location>
</feature>
<feature type="compositionally biased region" description="Polar residues" evidence="7">
    <location>
        <begin position="207"/>
        <end position="229"/>
    </location>
</feature>
<dbReference type="FunFam" id="1.10.1000.11:FF:000004">
    <property type="entry name" value="PH and SEC7 domain-containing protein 2"/>
    <property type="match status" value="1"/>
</dbReference>
<organism evidence="10 11">
    <name type="scientific">Ictalurus punctatus</name>
    <name type="common">Channel catfish</name>
    <name type="synonym">Silurus punctatus</name>
    <dbReference type="NCBI Taxonomy" id="7998"/>
    <lineage>
        <taxon>Eukaryota</taxon>
        <taxon>Metazoa</taxon>
        <taxon>Chordata</taxon>
        <taxon>Craniata</taxon>
        <taxon>Vertebrata</taxon>
        <taxon>Euteleostomi</taxon>
        <taxon>Actinopterygii</taxon>
        <taxon>Neopterygii</taxon>
        <taxon>Teleostei</taxon>
        <taxon>Ostariophysi</taxon>
        <taxon>Siluriformes</taxon>
        <taxon>Ictaluridae</taxon>
        <taxon>Ictalurus</taxon>
    </lineage>
</organism>
<evidence type="ECO:0000256" key="7">
    <source>
        <dbReference type="SAM" id="MobiDB-lite"/>
    </source>
</evidence>
<keyword evidence="10" id="KW-1185">Reference proteome</keyword>
<gene>
    <name evidence="11" type="primary">psd3l</name>
</gene>
<evidence type="ECO:0000313" key="11">
    <source>
        <dbReference type="RefSeq" id="XP_017344601.1"/>
    </source>
</evidence>
<protein>
    <submittedName>
        <fullName evidence="11">PH and SEC7 domain-containing protein 3 isoform X1</fullName>
    </submittedName>
</protein>
<dbReference type="InterPro" id="IPR023394">
    <property type="entry name" value="Sec7_C_sf"/>
</dbReference>
<feature type="region of interest" description="Disordered" evidence="7">
    <location>
        <begin position="513"/>
        <end position="553"/>
    </location>
</feature>
<dbReference type="Proteomes" id="UP000221080">
    <property type="component" value="Chromosome 16"/>
</dbReference>
<feature type="domain" description="PH" evidence="8">
    <location>
        <begin position="1035"/>
        <end position="1148"/>
    </location>
</feature>
<dbReference type="GO" id="GO:0032012">
    <property type="term" value="P:regulation of ARF protein signal transduction"/>
    <property type="evidence" value="ECO:0007669"/>
    <property type="project" value="InterPro"/>
</dbReference>
<reference evidence="10" key="1">
    <citation type="journal article" date="2016" name="Nat. Commun.">
        <title>The channel catfish genome sequence provides insights into the evolution of scale formation in teleosts.</title>
        <authorList>
            <person name="Liu Z."/>
            <person name="Liu S."/>
            <person name="Yao J."/>
            <person name="Bao L."/>
            <person name="Zhang J."/>
            <person name="Li Y."/>
            <person name="Jiang C."/>
            <person name="Sun L."/>
            <person name="Wang R."/>
            <person name="Zhang Y."/>
            <person name="Zhou T."/>
            <person name="Zeng Q."/>
            <person name="Fu Q."/>
            <person name="Gao S."/>
            <person name="Li N."/>
            <person name="Koren S."/>
            <person name="Jiang Y."/>
            <person name="Zimin A."/>
            <person name="Xu P."/>
            <person name="Phillippy A.M."/>
            <person name="Geng X."/>
            <person name="Song L."/>
            <person name="Sun F."/>
            <person name="Li C."/>
            <person name="Wang X."/>
            <person name="Chen A."/>
            <person name="Jin Y."/>
            <person name="Yuan Z."/>
            <person name="Yang Y."/>
            <person name="Tan S."/>
            <person name="Peatman E."/>
            <person name="Lu J."/>
            <person name="Qin Z."/>
            <person name="Dunham R."/>
            <person name="Li Z."/>
            <person name="Sonstegard T."/>
            <person name="Feng J."/>
            <person name="Danzmann R.G."/>
            <person name="Schroeder S."/>
            <person name="Scheffler B."/>
            <person name="Duke M.V."/>
            <person name="Ballard L."/>
            <person name="Kucuktas H."/>
            <person name="Kaltenboeck L."/>
            <person name="Liu H."/>
            <person name="Armbruster J."/>
            <person name="Xie Y."/>
            <person name="Kirby M.L."/>
            <person name="Tian Y."/>
            <person name="Flanagan M.E."/>
            <person name="Mu W."/>
            <person name="Waldbieser G.C."/>
        </authorList>
    </citation>
    <scope>NUCLEOTIDE SEQUENCE [LARGE SCALE GENOMIC DNA]</scope>
    <source>
        <strain evidence="10">SDA103</strain>
    </source>
</reference>
<sequence length="1293" mass="142239">MGDHHQVKTSFLFIQLQSPSRAQQCQPSADTLSLVTPEELSSATTAADIARPSVGDLESINTRAEESITAYEDALDDTLLQSVDSKSIPEEAPTPLFDYRITEESYSSDSTRIDIRAANQETTSSSSCECLTGNGSLSKTDSQECLSCELNKSPNSVSEKDNSGERIESSIWLLCQDPPETMSEMIQSPSLGNFPKPSLGPRMSFLYPSTESDSQNRTTPRSPDLSPTPSGFPPACAPTSTFPPSTHRLSHSNWVHSAKHKEEAAALENAKTVPSMNAERTTFVSAVIKRSSKLYGDVCKPAHSSLTSDVEKSSESSLAVVGAGKPNQTAWTTESLHTETAPSTMFQSTAPEKAEAFVWVNGSSSHAQSVAKAKYEFLFGKTHDASSPGTASTCDSNPLLEDNISTTPDPSIQEDELDETSLFQEIDRELAELLSGLTARARDAAAAEQHSQSGDATSDMIPCNGTPPSPPGTADHASELQNGTSDSGQTEQLKDVTFDSWCEALIQDPSSAQELQCASPALDPDTRNAPASQHKPAPVPVTEKQEGGESADLSPKLLDASLDESSKILAEIPGIFSAFLDGGKAREKTQKKLRFVEDQADAEVFLNGKAEEKEQTTQDMEKPSQDNTLKAAVPVMCVSEATENSSARSVEARASESEEATDVFSSQFESILESERLCVTLYSSLDSLDALTSSADETDEQAVPAHAHRVVEMPLTPMIQQRLKESGLFMEASRRQEEVLSVSVTGKSGKAALEVTSSFLNTSTEQVDSIAGHTDGALANGMMGKETSDWLQSWTSSDEGLKDVLSDWDLDMGSTERQKDSTDTLNNGHRSDQEAARRLARRLYHLEGFRRSDVAMHLGKNNDFSKMVAEEYLTFFEFTGMTLDQSLRSFLKAFALMGETQERERVLIHFSNRYYQCNPTILASQDEVHCLTCALMLLNSDLHGQNIGKKMTCQEFINNLDGLNAGQDFPRDLLKALYNSIKNEKLEWAIDGDELKKSLSELADTKNDNAHTKSISRISSSSNPFLDIAHDPNAAVYKAGFLARKIHADMDGKKTPRGKRGWKTFYAVLKGMILYLQKDEYKPEKALSEEDLKNAISVHHALAIKAVDYEKKPNVLKLKTADWRVFLFQAQSPEEMESWIRVINSVAAMFSAPSFPAAIGSQKKFSRPLLPATTTRMSQEEQLKSHEAKLKHICTELAEHRSYPPDRKVKAKEVDEYRLKEHYLEFEENRYETYVKLLKDGVKEVLSAKENDAALKKSQSSPHLNQESQPAAAKIKRNTSERKDYRPETPKVT</sequence>
<feature type="compositionally biased region" description="Polar residues" evidence="7">
    <location>
        <begin position="1257"/>
        <end position="1269"/>
    </location>
</feature>
<dbReference type="SUPFAM" id="SSF48425">
    <property type="entry name" value="Sec7 domain"/>
    <property type="match status" value="1"/>
</dbReference>
<feature type="region of interest" description="Disordered" evidence="7">
    <location>
        <begin position="186"/>
        <end position="251"/>
    </location>
</feature>
<dbReference type="PROSITE" id="PS50003">
    <property type="entry name" value="PH_DOMAIN"/>
    <property type="match status" value="1"/>
</dbReference>
<dbReference type="CTD" id="559329"/>
<keyword evidence="4" id="KW-0175">Coiled coil</keyword>
<evidence type="ECO:0000256" key="2">
    <source>
        <dbReference type="ARBA" id="ARBA00022475"/>
    </source>
</evidence>
<evidence type="ECO:0000259" key="8">
    <source>
        <dbReference type="PROSITE" id="PS50003"/>
    </source>
</evidence>
<dbReference type="PANTHER" id="PTHR10663:SF337">
    <property type="entry name" value="PH AND SEC7 DOMAIN-CONTAINING PROTEIN 3"/>
    <property type="match status" value="1"/>
</dbReference>
<dbReference type="CDD" id="cd00171">
    <property type="entry name" value="Sec7"/>
    <property type="match status" value="1"/>
</dbReference>
<evidence type="ECO:0000256" key="6">
    <source>
        <dbReference type="ARBA" id="ARBA00023273"/>
    </source>
</evidence>
<feature type="compositionally biased region" description="Basic and acidic residues" evidence="7">
    <location>
        <begin position="1278"/>
        <end position="1293"/>
    </location>
</feature>
<keyword evidence="2" id="KW-1003">Cell membrane</keyword>
<reference evidence="11" key="2">
    <citation type="submission" date="2025-08" db="UniProtKB">
        <authorList>
            <consortium name="RefSeq"/>
        </authorList>
    </citation>
    <scope>IDENTIFICATION</scope>
    <source>
        <tissue evidence="11">Blood</tissue>
    </source>
</reference>
<dbReference type="InterPro" id="IPR035999">
    <property type="entry name" value="Sec7_dom_sf"/>
</dbReference>
<evidence type="ECO:0000256" key="5">
    <source>
        <dbReference type="ARBA" id="ARBA00023136"/>
    </source>
</evidence>
<feature type="compositionally biased region" description="Polar residues" evidence="7">
    <location>
        <begin position="479"/>
        <end position="490"/>
    </location>
</feature>
<evidence type="ECO:0000259" key="9">
    <source>
        <dbReference type="PROSITE" id="PS50190"/>
    </source>
</evidence>
<dbReference type="CDD" id="cd13295">
    <property type="entry name" value="PH_EFA6"/>
    <property type="match status" value="1"/>
</dbReference>
<dbReference type="Gene3D" id="2.30.29.30">
    <property type="entry name" value="Pleckstrin-homology domain (PH domain)/Phosphotyrosine-binding domain (PTB)"/>
    <property type="match status" value="1"/>
</dbReference>
<feature type="region of interest" description="Disordered" evidence="7">
    <location>
        <begin position="384"/>
        <end position="416"/>
    </location>
</feature>
<dbReference type="GeneID" id="108276947"/>
<dbReference type="InterPro" id="IPR001849">
    <property type="entry name" value="PH_domain"/>
</dbReference>
<dbReference type="FunFam" id="2.30.29.30:FF:000054">
    <property type="entry name" value="PH and SEC7 domain-containing protein 3"/>
    <property type="match status" value="1"/>
</dbReference>
<keyword evidence="5" id="KW-0472">Membrane</keyword>